<dbReference type="GO" id="GO:0000160">
    <property type="term" value="P:phosphorelay signal transduction system"/>
    <property type="evidence" value="ECO:0007669"/>
    <property type="project" value="InterPro"/>
</dbReference>
<feature type="domain" description="Response regulatory" evidence="2">
    <location>
        <begin position="16"/>
        <end position="139"/>
    </location>
</feature>
<comment type="caution">
    <text evidence="3">The sequence shown here is derived from an EMBL/GenBank/DDBJ whole genome shotgun (WGS) entry which is preliminary data.</text>
</comment>
<dbReference type="Proteomes" id="UP000622317">
    <property type="component" value="Unassembled WGS sequence"/>
</dbReference>
<dbReference type="AlphaFoldDB" id="A0A927F9K5"/>
<dbReference type="InterPro" id="IPR001789">
    <property type="entry name" value="Sig_transdc_resp-reg_receiver"/>
</dbReference>
<protein>
    <submittedName>
        <fullName evidence="3">Response regulator</fullName>
    </submittedName>
</protein>
<gene>
    <name evidence="3" type="ORF">IEN85_15140</name>
</gene>
<feature type="modified residue" description="4-aspartylphosphate" evidence="1">
    <location>
        <position position="72"/>
    </location>
</feature>
<dbReference type="SMART" id="SM00448">
    <property type="entry name" value="REC"/>
    <property type="match status" value="1"/>
</dbReference>
<dbReference type="Pfam" id="PF00072">
    <property type="entry name" value="Response_reg"/>
    <property type="match status" value="1"/>
</dbReference>
<dbReference type="PANTHER" id="PTHR44520:SF2">
    <property type="entry name" value="RESPONSE REGULATOR RCP1"/>
    <property type="match status" value="1"/>
</dbReference>
<dbReference type="InterPro" id="IPR011006">
    <property type="entry name" value="CheY-like_superfamily"/>
</dbReference>
<name>A0A927F9K5_9BACT</name>
<keyword evidence="1" id="KW-0597">Phosphoprotein</keyword>
<dbReference type="EMBL" id="JACYFG010000038">
    <property type="protein sequence ID" value="MBD5780834.1"/>
    <property type="molecule type" value="Genomic_DNA"/>
</dbReference>
<dbReference type="Gene3D" id="3.40.50.2300">
    <property type="match status" value="1"/>
</dbReference>
<organism evidence="3 4">
    <name type="scientific">Pelagicoccus enzymogenes</name>
    <dbReference type="NCBI Taxonomy" id="2773457"/>
    <lineage>
        <taxon>Bacteria</taxon>
        <taxon>Pseudomonadati</taxon>
        <taxon>Verrucomicrobiota</taxon>
        <taxon>Opitutia</taxon>
        <taxon>Puniceicoccales</taxon>
        <taxon>Pelagicoccaceae</taxon>
        <taxon>Pelagicoccus</taxon>
    </lineage>
</organism>
<dbReference type="RefSeq" id="WP_191617942.1">
    <property type="nucleotide sequence ID" value="NZ_JACYFG010000038.1"/>
</dbReference>
<proteinExistence type="predicted"/>
<dbReference type="InterPro" id="IPR052893">
    <property type="entry name" value="TCS_response_regulator"/>
</dbReference>
<evidence type="ECO:0000259" key="2">
    <source>
        <dbReference type="PROSITE" id="PS50110"/>
    </source>
</evidence>
<evidence type="ECO:0000256" key="1">
    <source>
        <dbReference type="PROSITE-ProRule" id="PRU00169"/>
    </source>
</evidence>
<dbReference type="PANTHER" id="PTHR44520">
    <property type="entry name" value="RESPONSE REGULATOR RCP1-RELATED"/>
    <property type="match status" value="1"/>
</dbReference>
<reference evidence="3" key="1">
    <citation type="submission" date="2020-09" db="EMBL/GenBank/DDBJ databases">
        <title>Pelagicoccus enzymogenes sp. nov. with an EPS production, isolated from marine sediment.</title>
        <authorList>
            <person name="Feng X."/>
        </authorList>
    </citation>
    <scope>NUCLEOTIDE SEQUENCE</scope>
    <source>
        <strain evidence="3">NFK12</strain>
    </source>
</reference>
<sequence length="143" mass="15737">MDTLNMGGSLAPEGFHVFLADDSDDDIVLFREAFGAIDSRIRCAVARNGKEAVETLTALKREGRLPDLVLMDVNMPVLDGCSAVRILREDIPLDELAIVVFSSSDLLEDAEVVYRAGANACVRKPDTYDKWVEAIRAVVSFYL</sequence>
<accession>A0A927F9K5</accession>
<evidence type="ECO:0000313" key="4">
    <source>
        <dbReference type="Proteomes" id="UP000622317"/>
    </source>
</evidence>
<dbReference type="PROSITE" id="PS50110">
    <property type="entry name" value="RESPONSE_REGULATORY"/>
    <property type="match status" value="1"/>
</dbReference>
<evidence type="ECO:0000313" key="3">
    <source>
        <dbReference type="EMBL" id="MBD5780834.1"/>
    </source>
</evidence>
<dbReference type="SUPFAM" id="SSF52172">
    <property type="entry name" value="CheY-like"/>
    <property type="match status" value="1"/>
</dbReference>
<keyword evidence="4" id="KW-1185">Reference proteome</keyword>